<evidence type="ECO:0000313" key="10">
    <source>
        <dbReference type="Proteomes" id="UP000286907"/>
    </source>
</evidence>
<dbReference type="PANTHER" id="PTHR43668:SF2">
    <property type="entry name" value="ALLANTOINASE"/>
    <property type="match status" value="1"/>
</dbReference>
<dbReference type="InterPro" id="IPR024403">
    <property type="entry name" value="DHOase_cat"/>
</dbReference>
<proteinExistence type="inferred from homology"/>
<feature type="binding site" evidence="7">
    <location>
        <position position="152"/>
    </location>
    <ligand>
        <name>Zn(2+)</name>
        <dbReference type="ChEBI" id="CHEBI:29105"/>
        <label>1</label>
    </ligand>
</feature>
<evidence type="ECO:0000256" key="7">
    <source>
        <dbReference type="HAMAP-Rule" id="MF_00220"/>
    </source>
</evidence>
<dbReference type="SUPFAM" id="SSF51556">
    <property type="entry name" value="Metallo-dependent hydrolases"/>
    <property type="match status" value="1"/>
</dbReference>
<dbReference type="Pfam" id="PF12890">
    <property type="entry name" value="DHOase"/>
    <property type="match status" value="1"/>
</dbReference>
<dbReference type="EC" id="3.5.2.3" evidence="7"/>
<feature type="binding site" evidence="7">
    <location>
        <position position="305"/>
    </location>
    <ligand>
        <name>Zn(2+)</name>
        <dbReference type="ChEBI" id="CHEBI:29105"/>
        <label>1</label>
    </ligand>
</feature>
<feature type="binding site" evidence="7">
    <location>
        <position position="278"/>
    </location>
    <ligand>
        <name>substrate</name>
    </ligand>
</feature>
<gene>
    <name evidence="7" type="primary">pyrC</name>
    <name evidence="9" type="ORF">DLJ48_04425</name>
</gene>
<feature type="domain" description="Dihydroorotase catalytic" evidence="8">
    <location>
        <begin position="51"/>
        <end position="238"/>
    </location>
</feature>
<dbReference type="Gene3D" id="3.20.20.140">
    <property type="entry name" value="Metal-dependent hydrolases"/>
    <property type="match status" value="1"/>
</dbReference>
<dbReference type="NCBIfam" id="TIGR00857">
    <property type="entry name" value="pyrC_multi"/>
    <property type="match status" value="1"/>
</dbReference>
<dbReference type="EMBL" id="CP029684">
    <property type="protein sequence ID" value="QAS69819.1"/>
    <property type="molecule type" value="Genomic_DNA"/>
</dbReference>
<feature type="binding site" evidence="7">
    <location>
        <begin position="62"/>
        <end position="64"/>
    </location>
    <ligand>
        <name>substrate</name>
    </ligand>
</feature>
<feature type="binding site" evidence="7">
    <location>
        <position position="60"/>
    </location>
    <ligand>
        <name>Zn(2+)</name>
        <dbReference type="ChEBI" id="CHEBI:29105"/>
        <label>1</label>
    </ligand>
</feature>
<feature type="binding site" evidence="7">
    <location>
        <position position="232"/>
    </location>
    <ligand>
        <name>Zn(2+)</name>
        <dbReference type="ChEBI" id="CHEBI:29105"/>
        <label>2</label>
    </ligand>
</feature>
<dbReference type="InterPro" id="IPR011059">
    <property type="entry name" value="Metal-dep_hydrolase_composite"/>
</dbReference>
<dbReference type="RefSeq" id="WP_128686280.1">
    <property type="nucleotide sequence ID" value="NZ_CP029684.2"/>
</dbReference>
<evidence type="ECO:0000256" key="4">
    <source>
        <dbReference type="ARBA" id="ARBA00022801"/>
    </source>
</evidence>
<comment type="function">
    <text evidence="1 7">Catalyzes the reversible cyclization of carbamoyl aspartate to dihydroorotate.</text>
</comment>
<dbReference type="PROSITE" id="PS00483">
    <property type="entry name" value="DIHYDROOROTASE_2"/>
    <property type="match status" value="1"/>
</dbReference>
<keyword evidence="4 7" id="KW-0378">Hydrolase</keyword>
<evidence type="ECO:0000313" key="9">
    <source>
        <dbReference type="EMBL" id="QAS69819.1"/>
    </source>
</evidence>
<comment type="cofactor">
    <cofactor evidence="7">
        <name>Zn(2+)</name>
        <dbReference type="ChEBI" id="CHEBI:29105"/>
    </cofactor>
    <text evidence="7">Binds 2 Zn(2+) ions per subunit.</text>
</comment>
<feature type="active site" evidence="7">
    <location>
        <position position="305"/>
    </location>
</feature>
<dbReference type="CDD" id="cd01317">
    <property type="entry name" value="DHOase_IIa"/>
    <property type="match status" value="1"/>
</dbReference>
<dbReference type="Proteomes" id="UP000286907">
    <property type="component" value="Chromosome"/>
</dbReference>
<accession>A0ABX5QM73</accession>
<evidence type="ECO:0000256" key="6">
    <source>
        <dbReference type="ARBA" id="ARBA00022975"/>
    </source>
</evidence>
<dbReference type="PANTHER" id="PTHR43668">
    <property type="entry name" value="ALLANTOINASE"/>
    <property type="match status" value="1"/>
</dbReference>
<keyword evidence="6 7" id="KW-0665">Pyrimidine biosynthesis</keyword>
<comment type="catalytic activity">
    <reaction evidence="7">
        <text>(S)-dihydroorotate + H2O = N-carbamoyl-L-aspartate + H(+)</text>
        <dbReference type="Rhea" id="RHEA:24296"/>
        <dbReference type="ChEBI" id="CHEBI:15377"/>
        <dbReference type="ChEBI" id="CHEBI:15378"/>
        <dbReference type="ChEBI" id="CHEBI:30864"/>
        <dbReference type="ChEBI" id="CHEBI:32814"/>
        <dbReference type="EC" id="3.5.2.3"/>
    </reaction>
</comment>
<keyword evidence="10" id="KW-1185">Reference proteome</keyword>
<dbReference type="HAMAP" id="MF_00220_B">
    <property type="entry name" value="PyrC_classI_B"/>
    <property type="match status" value="1"/>
</dbReference>
<evidence type="ECO:0000256" key="3">
    <source>
        <dbReference type="ARBA" id="ARBA00022723"/>
    </source>
</evidence>
<dbReference type="InterPro" id="IPR050138">
    <property type="entry name" value="DHOase/Allantoinase_Hydrolase"/>
</dbReference>
<dbReference type="InterPro" id="IPR004722">
    <property type="entry name" value="DHOase"/>
</dbReference>
<keyword evidence="3 7" id="KW-0479">Metal-binding</keyword>
<evidence type="ECO:0000256" key="5">
    <source>
        <dbReference type="ARBA" id="ARBA00022833"/>
    </source>
</evidence>
<feature type="binding site" evidence="7">
    <location>
        <position position="94"/>
    </location>
    <ligand>
        <name>substrate</name>
    </ligand>
</feature>
<comment type="caution">
    <text evidence="7">Lacks conserved residue(s) required for the propagation of feature annotation.</text>
</comment>
<evidence type="ECO:0000256" key="1">
    <source>
        <dbReference type="ARBA" id="ARBA00002368"/>
    </source>
</evidence>
<reference evidence="9 10" key="1">
    <citation type="journal article" date="2019" name="Syst. Appl. Microbiol.">
        <title>Oenococcus sicerae sp. nov., isolated from French cider.</title>
        <authorList>
            <person name="Cousin F.J."/>
            <person name="Le Guellec R."/>
            <person name="Chagnot C."/>
            <person name="Goux D."/>
            <person name="Dalmasso M."/>
            <person name="Laplace J.M."/>
            <person name="Cretenet M."/>
        </authorList>
    </citation>
    <scope>NUCLEOTIDE SEQUENCE [LARGE SCALE GENOMIC DNA]</scope>
    <source>
        <strain evidence="9 10">UCMA 15228</strain>
    </source>
</reference>
<dbReference type="InterPro" id="IPR032466">
    <property type="entry name" value="Metal_Hydrolase"/>
</dbReference>
<name>A0ABX5QM73_9LACO</name>
<feature type="binding site" evidence="7">
    <location>
        <position position="309"/>
    </location>
    <ligand>
        <name>substrate</name>
    </ligand>
</feature>
<feature type="binding site" evidence="7">
    <location>
        <position position="152"/>
    </location>
    <ligand>
        <name>Zn(2+)</name>
        <dbReference type="ChEBI" id="CHEBI:29105"/>
        <label>2</label>
    </ligand>
</feature>
<feature type="binding site" evidence="7">
    <location>
        <position position="179"/>
    </location>
    <ligand>
        <name>Zn(2+)</name>
        <dbReference type="ChEBI" id="CHEBI:29105"/>
        <label>2</label>
    </ligand>
</feature>
<dbReference type="Gene3D" id="2.30.40.10">
    <property type="entry name" value="Urease, subunit C, domain 1"/>
    <property type="match status" value="1"/>
</dbReference>
<dbReference type="SUPFAM" id="SSF51338">
    <property type="entry name" value="Composite domain of metallo-dependent hydrolases"/>
    <property type="match status" value="1"/>
</dbReference>
<evidence type="ECO:0000259" key="8">
    <source>
        <dbReference type="Pfam" id="PF12890"/>
    </source>
</evidence>
<dbReference type="PROSITE" id="PS00482">
    <property type="entry name" value="DIHYDROOROTASE_1"/>
    <property type="match status" value="1"/>
</dbReference>
<evidence type="ECO:0000256" key="2">
    <source>
        <dbReference type="ARBA" id="ARBA00010286"/>
    </source>
</evidence>
<comment type="similarity">
    <text evidence="2 7">Belongs to the metallo-dependent hydrolases superfamily. DHOase family. Class I DHOase subfamily.</text>
</comment>
<sequence>MTSTLIKHARVVMGENKLVKCDLLLKDGLIAELAEDLVCEADHIVDAKMALLLPGLIDVHVHFREPGFADKETIATGSSAAARGGFTTVFAMPNLNPVVDNVAVLQNMQALNRRDAVVKIKQYAAISAGLTANKVDDLPALAKAGAIAFTNDGKGVQTADTMYQAMQAAAKVHKVLVAHVEDDSLIHAGVMNAGPSAKALGLPGASKLSETSQLARDLMIAKATGVHYHVAHLSALESVELIRIAKQHSINVTAEVSPHHLLLDDSMIVKDDANMKMNPPLRSADDRAALIAGLLDGTIDMVATDHAPHTDREKAQSMLTAPNGVTGIETSFPLLYTHLVKPGIMTWHRLLEVMNQKAAEVFGLTDAATKLAVGQPADLALFDIDHAHTIRADEFASKGSNSPFINWTIFGQTQATWVNGKQVYAAERSEAWQNVI</sequence>
<comment type="pathway">
    <text evidence="7">Pyrimidine metabolism; UMP biosynthesis via de novo pathway; (S)-dihydroorotate from bicarbonate: step 3/3.</text>
</comment>
<dbReference type="InterPro" id="IPR002195">
    <property type="entry name" value="Dihydroorotase_CS"/>
</dbReference>
<organism evidence="9 10">
    <name type="scientific">Oenococcus sicerae</name>
    <dbReference type="NCBI Taxonomy" id="2203724"/>
    <lineage>
        <taxon>Bacteria</taxon>
        <taxon>Bacillati</taxon>
        <taxon>Bacillota</taxon>
        <taxon>Bacilli</taxon>
        <taxon>Lactobacillales</taxon>
        <taxon>Lactobacillaceae</taxon>
        <taxon>Oenococcus</taxon>
    </lineage>
</organism>
<keyword evidence="5 7" id="KW-0862">Zinc</keyword>
<protein>
    <recommendedName>
        <fullName evidence="7">Dihydroorotase</fullName>
        <shortName evidence="7">DHOase</shortName>
        <ecNumber evidence="7">3.5.2.3</ecNumber>
    </recommendedName>
</protein>
<feature type="binding site" evidence="7">
    <location>
        <position position="62"/>
    </location>
    <ligand>
        <name>Zn(2+)</name>
        <dbReference type="ChEBI" id="CHEBI:29105"/>
        <label>1</label>
    </ligand>
</feature>